<dbReference type="Proteomes" id="UP000220797">
    <property type="component" value="Unassembled WGS sequence"/>
</dbReference>
<reference evidence="1" key="1">
    <citation type="submission" date="2015-04" db="EMBL/GenBank/DDBJ databases">
        <authorList>
            <consortium name="Pathogen Informatics"/>
        </authorList>
    </citation>
    <scope>NUCLEOTIDE SEQUENCE [LARGE SCALE GENOMIC DNA]</scope>
    <source>
        <strain evidence="1">8A</strain>
    </source>
</reference>
<name>A0A1J1GZI8_PLAGA</name>
<dbReference type="OMA" id="FNYIIPM"/>
<proteinExistence type="predicted"/>
<evidence type="ECO:0000313" key="1">
    <source>
        <dbReference type="EMBL" id="CRG98022.1"/>
    </source>
</evidence>
<protein>
    <submittedName>
        <fullName evidence="1">Uncharacterized protein</fullName>
    </submittedName>
</protein>
<comment type="caution">
    <text evidence="1">The sequence shown here is derived from an EMBL/GenBank/DDBJ whole genome shotgun (WGS) entry which is preliminary data.</text>
</comment>
<organism evidence="1 2">
    <name type="scientific">Plasmodium gallinaceum</name>
    <dbReference type="NCBI Taxonomy" id="5849"/>
    <lineage>
        <taxon>Eukaryota</taxon>
        <taxon>Sar</taxon>
        <taxon>Alveolata</taxon>
        <taxon>Apicomplexa</taxon>
        <taxon>Aconoidasida</taxon>
        <taxon>Haemosporida</taxon>
        <taxon>Plasmodiidae</taxon>
        <taxon>Plasmodium</taxon>
        <taxon>Plasmodium (Haemamoeba)</taxon>
    </lineage>
</organism>
<accession>A0A1J1GZI8</accession>
<dbReference type="VEuPathDB" id="PlasmoDB:PGAL8A_00045300"/>
<sequence>MFNLRKNIYRFKKLLYVKYIKTSEQIYNEYFIFNFENVENLKKLKDTNKNETLLENTQKERNDILGINIDKKKLKKTRKVLALVQKKLKNYEKTPLNRLFYILYKNTDCLSDFEIINILYLAIKNRKYYLLKEEENNNDINKNSYNNLNDNKYLSDISYVDIYSVKANHDDIYSLDKENEISFNDELNTNIYNTHKNNNHIVRKDKHLNNVNEENVTQTSNINIKKNENDYVYKLLYLIKNRLLRNKTVINLNILHIYKLSYSLKFYKINTNNFISLYLSYFLKKEIDRMCENKNECEIKNDFELDFLLNLLIIENKNLKTYFFNLLYDYIFAIIKNDLFNLSCKNICLLLSLNHFEKSIYDNFFFMILNKKREIKNKITLTDANYFFFYQIKNKINLPFFDDLIEICVKSNINSKLIQNIHLLSLLLLHYDYSKLYFHIYDNYVELIFNMYSHLLKNIKIFLEDKKINKEDLNINFLISFSLSLSIIRNNLYFNENFFIFVLYLVNNQELNNNDLIILLNFINFCNFKNEIYYKRNPLYNEKKKNYVYIYDSNKRYMLLDCNDISYYIYEILKKNYLYEDKKGMESLLIKNDENKNKNSLLKMCSDKNKKSILINNLLNKNINKIFGNNLDQNNNEVQENYVVKTSMLEGEYEIKLKSFFEKKRELKRNKSYYLSILDLLIFSKNNNFDDKFYQYLLALFHKNIINFNINIFDLDKILFTYIHLNLNKDIISLNILNIIEKLKINFLRYNHYIDGENYFFDSLSNILLSIIELNLSNIVDVTFFEKKVLENINKVNINSILILLQYFILKRNDFLNIKVIIFLLLEFIKKKYYMKHSDINDFNNDTILEKLRYHKNYDFIKNYIREKKNYDLREVDKTKEERKDYIFINDKKKNENNINFNYNFKKINEDDMYEFLLLRFVFLNIILNSNVILDNFKFHDIENFRELLNNFNKIIYMMKKKFTDIIHINLKEYNEKYNIPPKEEIENKNAGKLERNKLYINIHNNTNEQINNNTDILNKKDFVLIINYFLFIFKFDLKFIIKDKNFIESIKLQHLYTKKFKSTYYNYKYLYVYRQLMLSLIYDMKKKNCIKCNYLLNFNKQLNNHSEKININEFINILRYFNYLCLKKKINNNIFSNYLKNNNINIYDNKIYDYDILCNDNIIYNLNGEISNIYINVTFFNYIIPMLIKVKDKYVAIKILFNTFDNVDTYNVLFGIMRNFLKNYNYDIILIKRKI</sequence>
<keyword evidence="2" id="KW-1185">Reference proteome</keyword>
<dbReference type="EMBL" id="CVMV01000132">
    <property type="protein sequence ID" value="CRG98022.1"/>
    <property type="molecule type" value="Genomic_DNA"/>
</dbReference>
<dbReference type="AlphaFoldDB" id="A0A1J1GZI8"/>
<dbReference type="RefSeq" id="XP_028530819.1">
    <property type="nucleotide sequence ID" value="XM_028674470.1"/>
</dbReference>
<evidence type="ECO:0000313" key="2">
    <source>
        <dbReference type="Proteomes" id="UP000220797"/>
    </source>
</evidence>
<dbReference type="GeneID" id="39728978"/>
<gene>
    <name evidence="1" type="ORF">PGAL8A_00045300</name>
</gene>
<dbReference type="OrthoDB" id="371771at2759"/>